<evidence type="ECO:0000313" key="3">
    <source>
        <dbReference type="Proteomes" id="UP000054561"/>
    </source>
</evidence>
<keyword evidence="3" id="KW-1185">Reference proteome</keyword>
<accession>A0A0D9QS65</accession>
<name>A0A0D9QS65_PLAFR</name>
<feature type="transmembrane region" description="Helical" evidence="1">
    <location>
        <begin position="6"/>
        <end position="22"/>
    </location>
</feature>
<protein>
    <submittedName>
        <fullName evidence="2">Uncharacterized protein</fullName>
    </submittedName>
</protein>
<gene>
    <name evidence="2" type="ORF">AK88_01805</name>
</gene>
<keyword evidence="1" id="KW-0812">Transmembrane</keyword>
<reference evidence="2 3" key="1">
    <citation type="submission" date="2014-03" db="EMBL/GenBank/DDBJ databases">
        <title>The Genome Sequence of Plasmodium fragile nilgiri.</title>
        <authorList>
            <consortium name="The Broad Institute Genomics Platform"/>
            <consortium name="The Broad Institute Genome Sequencing Center for Infectious Disease"/>
            <person name="Neafsey D."/>
            <person name="Duraisingh M."/>
            <person name="Young S.K."/>
            <person name="Zeng Q."/>
            <person name="Gargeya S."/>
            <person name="Abouelleil A."/>
            <person name="Alvarado L."/>
            <person name="Chapman S.B."/>
            <person name="Gainer-Dewar J."/>
            <person name="Goldberg J."/>
            <person name="Griggs A."/>
            <person name="Gujja S."/>
            <person name="Hansen M."/>
            <person name="Howarth C."/>
            <person name="Imamovic A."/>
            <person name="Larimer J."/>
            <person name="Pearson M."/>
            <person name="Poon T.W."/>
            <person name="Priest M."/>
            <person name="Roberts A."/>
            <person name="Saif S."/>
            <person name="Shea T."/>
            <person name="Sykes S."/>
            <person name="Wortman J."/>
            <person name="Nusbaum C."/>
            <person name="Birren B."/>
        </authorList>
    </citation>
    <scope>NUCLEOTIDE SEQUENCE [LARGE SCALE GENOMIC DNA]</scope>
    <source>
        <strain evidence="3">nilgiri</strain>
    </source>
</reference>
<feature type="transmembrane region" description="Helical" evidence="1">
    <location>
        <begin position="225"/>
        <end position="245"/>
    </location>
</feature>
<dbReference type="OrthoDB" id="390313at2759"/>
<dbReference type="GeneID" id="24267119"/>
<dbReference type="EMBL" id="KQ001660">
    <property type="protein sequence ID" value="KJP88526.1"/>
    <property type="molecule type" value="Genomic_DNA"/>
</dbReference>
<organism evidence="2 3">
    <name type="scientific">Plasmodium fragile</name>
    <dbReference type="NCBI Taxonomy" id="5857"/>
    <lineage>
        <taxon>Eukaryota</taxon>
        <taxon>Sar</taxon>
        <taxon>Alveolata</taxon>
        <taxon>Apicomplexa</taxon>
        <taxon>Aconoidasida</taxon>
        <taxon>Haemosporida</taxon>
        <taxon>Plasmodiidae</taxon>
        <taxon>Plasmodium</taxon>
        <taxon>Plasmodium (Plasmodium)</taxon>
    </lineage>
</organism>
<dbReference type="VEuPathDB" id="PlasmoDB:AK88_01805"/>
<evidence type="ECO:0000313" key="2">
    <source>
        <dbReference type="EMBL" id="KJP88526.1"/>
    </source>
</evidence>
<sequence length="303" mass="34894">MASNFLSTVIVLVSTLLIALLFKKPVQVGRTFVWNNCIVFSLSISTKKLSINEIVLDIKYKKNALRVHLNDVKFVFAKWSIGCQGKKSSGGVTNRGKKLLFCVTKLFLLVLRLIDVYIKRCHLLVQESMQQNGQQCADQNETTVNEKLDNHGDTKDGATTQGRKMNTVTAAIDVVLSNVYLTKNRGNLILFRRGENFHFVQRRLGVHNFVWEFPDMLLSPAEECFRGGVFMLYIYFYLNCLIHLYDMNMRIDRSIMKDFSLLKHFLAKKRKEKKNSKMASCIYPCITPCFADVFRQMCRLFIG</sequence>
<keyword evidence="1" id="KW-1133">Transmembrane helix</keyword>
<dbReference type="AlphaFoldDB" id="A0A0D9QS65"/>
<dbReference type="Proteomes" id="UP000054561">
    <property type="component" value="Unassembled WGS sequence"/>
</dbReference>
<keyword evidence="1" id="KW-0472">Membrane</keyword>
<proteinExistence type="predicted"/>
<evidence type="ECO:0000256" key="1">
    <source>
        <dbReference type="SAM" id="Phobius"/>
    </source>
</evidence>
<dbReference type="RefSeq" id="XP_012334863.1">
    <property type="nucleotide sequence ID" value="XM_012479440.1"/>
</dbReference>